<reference evidence="1 2" key="1">
    <citation type="submission" date="2022-11" db="EMBL/GenBank/DDBJ databases">
        <title>Study of microbial diversity in lake waters.</title>
        <authorList>
            <person name="Zhang J."/>
        </authorList>
    </citation>
    <scope>NUCLEOTIDE SEQUENCE [LARGE SCALE GENOMIC DNA]</scope>
    <source>
        <strain evidence="1 2">DT12</strain>
    </source>
</reference>
<sequence length="210" mass="23704">MDTISKAFALILAVLLLYMFPISETYERQDDISYIVALEAVTSFVDSARNLGYVSPNMYTDMVQALEKTGNTYDIVMEHQHKQFIPVYLHQGDPGYTEEHNARVTAGTRLPTDTTPIFLDRYEVQYQAFPTGEITKTLFPGYEPALGSKQRTVLDPSRFYKMSVGDTFKVTVTNTNRTNATVVRDILTGGNTPNERIVIPYGGMVENEDY</sequence>
<keyword evidence="2" id="KW-1185">Reference proteome</keyword>
<evidence type="ECO:0000313" key="1">
    <source>
        <dbReference type="EMBL" id="MCX7572117.1"/>
    </source>
</evidence>
<comment type="caution">
    <text evidence="1">The sequence shown here is derived from an EMBL/GenBank/DDBJ whole genome shotgun (WGS) entry which is preliminary data.</text>
</comment>
<name>A0ABT3X5E3_9BACL</name>
<dbReference type="EMBL" id="JAPMLT010000016">
    <property type="protein sequence ID" value="MCX7572117.1"/>
    <property type="molecule type" value="Genomic_DNA"/>
</dbReference>
<gene>
    <name evidence="1" type="ORF">OS242_19525</name>
</gene>
<dbReference type="Proteomes" id="UP001208017">
    <property type="component" value="Unassembled WGS sequence"/>
</dbReference>
<evidence type="ECO:0000313" key="2">
    <source>
        <dbReference type="Proteomes" id="UP001208017"/>
    </source>
</evidence>
<dbReference type="RefSeq" id="WP_267153368.1">
    <property type="nucleotide sequence ID" value="NZ_JAPMLT010000016.1"/>
</dbReference>
<organism evidence="1 2">
    <name type="scientific">Tumebacillus lacus</name>
    <dbReference type="NCBI Taxonomy" id="2995335"/>
    <lineage>
        <taxon>Bacteria</taxon>
        <taxon>Bacillati</taxon>
        <taxon>Bacillota</taxon>
        <taxon>Bacilli</taxon>
        <taxon>Bacillales</taxon>
        <taxon>Alicyclobacillaceae</taxon>
        <taxon>Tumebacillus</taxon>
    </lineage>
</organism>
<accession>A0ABT3X5E3</accession>
<protein>
    <submittedName>
        <fullName evidence="1">Uncharacterized protein</fullName>
    </submittedName>
</protein>
<proteinExistence type="predicted"/>